<dbReference type="NCBIfam" id="TIGR02849">
    <property type="entry name" value="spore_III_AD"/>
    <property type="match status" value="1"/>
</dbReference>
<feature type="transmembrane region" description="Helical" evidence="1">
    <location>
        <begin position="6"/>
        <end position="21"/>
    </location>
</feature>
<keyword evidence="1" id="KW-0812">Transmembrane</keyword>
<sequence length="128" mass="13954">MEIIQILIIGIISTVIIVMLKDEKPEIAMQISLAAGILIFLLMISRITIVIQALQQIAAKVNIEYTYINVVLKIIAIAYLASFGIEICKDAGQTSIAGKIEMAGKILIISLSIPILMAVMDMVLKIMP</sequence>
<dbReference type="RefSeq" id="WP_078695765.1">
    <property type="nucleotide sequence ID" value="NZ_FUYH01000004.1"/>
</dbReference>
<dbReference type="AlphaFoldDB" id="A0A1T4WYM3"/>
<dbReference type="STRING" id="1147123.SAMN05443428_104136"/>
<gene>
    <name evidence="2" type="ORF">SAMN05443428_104136</name>
</gene>
<feature type="transmembrane region" description="Helical" evidence="1">
    <location>
        <begin position="33"/>
        <end position="54"/>
    </location>
</feature>
<protein>
    <submittedName>
        <fullName evidence="2">Stage III sporulation protein AD</fullName>
    </submittedName>
</protein>
<accession>A0A1T4WYM3</accession>
<dbReference type="Pfam" id="PF06686">
    <property type="entry name" value="SpoIIIAC"/>
    <property type="match status" value="2"/>
</dbReference>
<keyword evidence="1" id="KW-0472">Membrane</keyword>
<keyword evidence="3" id="KW-1185">Reference proteome</keyword>
<keyword evidence="1" id="KW-1133">Transmembrane helix</keyword>
<evidence type="ECO:0000313" key="3">
    <source>
        <dbReference type="Proteomes" id="UP000190105"/>
    </source>
</evidence>
<name>A0A1T4WYM3_9CLOT</name>
<evidence type="ECO:0000313" key="2">
    <source>
        <dbReference type="EMBL" id="SKA81945.1"/>
    </source>
</evidence>
<dbReference type="OrthoDB" id="1682150at2"/>
<proteinExistence type="predicted"/>
<evidence type="ECO:0000256" key="1">
    <source>
        <dbReference type="SAM" id="Phobius"/>
    </source>
</evidence>
<feature type="transmembrane region" description="Helical" evidence="1">
    <location>
        <begin position="66"/>
        <end position="85"/>
    </location>
</feature>
<dbReference type="InterPro" id="IPR025664">
    <property type="entry name" value="Spore_III_AC/AD"/>
</dbReference>
<reference evidence="3" key="1">
    <citation type="submission" date="2017-02" db="EMBL/GenBank/DDBJ databases">
        <authorList>
            <person name="Varghese N."/>
            <person name="Submissions S."/>
        </authorList>
    </citation>
    <scope>NUCLEOTIDE SEQUENCE [LARGE SCALE GENOMIC DNA]</scope>
    <source>
        <strain evidence="3">USBA 833</strain>
    </source>
</reference>
<dbReference type="Proteomes" id="UP000190105">
    <property type="component" value="Unassembled WGS sequence"/>
</dbReference>
<organism evidence="2 3">
    <name type="scientific">Caloramator quimbayensis</name>
    <dbReference type="NCBI Taxonomy" id="1147123"/>
    <lineage>
        <taxon>Bacteria</taxon>
        <taxon>Bacillati</taxon>
        <taxon>Bacillota</taxon>
        <taxon>Clostridia</taxon>
        <taxon>Eubacteriales</taxon>
        <taxon>Clostridiaceae</taxon>
        <taxon>Caloramator</taxon>
    </lineage>
</organism>
<feature type="transmembrane region" description="Helical" evidence="1">
    <location>
        <begin position="106"/>
        <end position="127"/>
    </location>
</feature>
<dbReference type="EMBL" id="FUYH01000004">
    <property type="protein sequence ID" value="SKA81945.1"/>
    <property type="molecule type" value="Genomic_DNA"/>
</dbReference>
<dbReference type="InterPro" id="IPR014211">
    <property type="entry name" value="Spore_III_AD"/>
</dbReference>